<gene>
    <name evidence="8" type="ORF">EJ903_17180</name>
</gene>
<dbReference type="OrthoDB" id="9812899at2"/>
<dbReference type="Proteomes" id="UP000277007">
    <property type="component" value="Unassembled WGS sequence"/>
</dbReference>
<organism evidence="8 9">
    <name type="scientific">Azospirillum griseum</name>
    <dbReference type="NCBI Taxonomy" id="2496639"/>
    <lineage>
        <taxon>Bacteria</taxon>
        <taxon>Pseudomonadati</taxon>
        <taxon>Pseudomonadota</taxon>
        <taxon>Alphaproteobacteria</taxon>
        <taxon>Rhodospirillales</taxon>
        <taxon>Azospirillaceae</taxon>
        <taxon>Azospirillum</taxon>
    </lineage>
</organism>
<feature type="transmembrane region" description="Helical" evidence="6">
    <location>
        <begin position="60"/>
        <end position="80"/>
    </location>
</feature>
<feature type="domain" description="EamA" evidence="7">
    <location>
        <begin position="1"/>
        <end position="131"/>
    </location>
</feature>
<feature type="transmembrane region" description="Helical" evidence="6">
    <location>
        <begin position="258"/>
        <end position="275"/>
    </location>
</feature>
<feature type="transmembrane region" description="Helical" evidence="6">
    <location>
        <begin position="169"/>
        <end position="189"/>
    </location>
</feature>
<feature type="transmembrane region" description="Helical" evidence="6">
    <location>
        <begin position="29"/>
        <end position="48"/>
    </location>
</feature>
<dbReference type="SUPFAM" id="SSF103481">
    <property type="entry name" value="Multidrug resistance efflux transporter EmrE"/>
    <property type="match status" value="2"/>
</dbReference>
<feature type="transmembrane region" description="Helical" evidence="6">
    <location>
        <begin position="201"/>
        <end position="221"/>
    </location>
</feature>
<sequence>MLTATLLFAMGNATIRHITDSLPSLEIVFLRNLLCVVLLLPWIVTRGASACRAVVTGGRLGLFASRAAVNVAAMMAWYYSLAHIPLPTATAVSFTTPLFVTLGAALFFGERLRPHRLAAIALGLTGVVIVLKPDGGGIDASFAVLVLHCVAAAATLLMTRRLTRDDSVLVVVLFLSLFSAPLAALPALAMPSHFAWVWPSWSAWGWLFLLSGALTLAQLAMTRALSMAPAPAVMPYDYARLPFSAVIAWIAFGEAMDLRGWIGAALIVAAALFTMHRDASHARRPSAVNTRSEAHQQAA</sequence>
<keyword evidence="3 6" id="KW-0812">Transmembrane</keyword>
<evidence type="ECO:0000259" key="7">
    <source>
        <dbReference type="Pfam" id="PF00892"/>
    </source>
</evidence>
<dbReference type="GO" id="GO:0016020">
    <property type="term" value="C:membrane"/>
    <property type="evidence" value="ECO:0007669"/>
    <property type="project" value="UniProtKB-SubCell"/>
</dbReference>
<comment type="caution">
    <text evidence="8">The sequence shown here is derived from an EMBL/GenBank/DDBJ whole genome shotgun (WGS) entry which is preliminary data.</text>
</comment>
<feature type="transmembrane region" description="Helical" evidence="6">
    <location>
        <begin position="115"/>
        <end position="131"/>
    </location>
</feature>
<protein>
    <submittedName>
        <fullName evidence="8">DMT family transporter</fullName>
    </submittedName>
</protein>
<evidence type="ECO:0000256" key="4">
    <source>
        <dbReference type="ARBA" id="ARBA00022989"/>
    </source>
</evidence>
<dbReference type="Gene3D" id="1.10.3730.20">
    <property type="match status" value="1"/>
</dbReference>
<feature type="transmembrane region" description="Helical" evidence="6">
    <location>
        <begin position="233"/>
        <end position="252"/>
    </location>
</feature>
<dbReference type="AlphaFoldDB" id="A0A431VF71"/>
<dbReference type="InterPro" id="IPR000620">
    <property type="entry name" value="EamA_dom"/>
</dbReference>
<evidence type="ECO:0000313" key="8">
    <source>
        <dbReference type="EMBL" id="RTR17862.1"/>
    </source>
</evidence>
<keyword evidence="4 6" id="KW-1133">Transmembrane helix</keyword>
<comment type="similarity">
    <text evidence="2">Belongs to the drug/metabolite transporter (DMT) superfamily. 10 TMS drug/metabolite exporter (DME) (TC 2.A.7.3) family.</text>
</comment>
<keyword evidence="5 6" id="KW-0472">Membrane</keyword>
<reference evidence="8 9" key="1">
    <citation type="submission" date="2018-12" db="EMBL/GenBank/DDBJ databases">
        <authorList>
            <person name="Yang Y."/>
        </authorList>
    </citation>
    <scope>NUCLEOTIDE SEQUENCE [LARGE SCALE GENOMIC DNA]</scope>
    <source>
        <strain evidence="8 9">L-25-5w-1</strain>
    </source>
</reference>
<feature type="domain" description="EamA" evidence="7">
    <location>
        <begin position="144"/>
        <end position="274"/>
    </location>
</feature>
<accession>A0A431VF71</accession>
<dbReference type="Pfam" id="PF00892">
    <property type="entry name" value="EamA"/>
    <property type="match status" value="2"/>
</dbReference>
<evidence type="ECO:0000256" key="5">
    <source>
        <dbReference type="ARBA" id="ARBA00023136"/>
    </source>
</evidence>
<evidence type="ECO:0000256" key="3">
    <source>
        <dbReference type="ARBA" id="ARBA00022692"/>
    </source>
</evidence>
<evidence type="ECO:0000313" key="9">
    <source>
        <dbReference type="Proteomes" id="UP000277007"/>
    </source>
</evidence>
<keyword evidence="9" id="KW-1185">Reference proteome</keyword>
<proteinExistence type="inferred from homology"/>
<dbReference type="InterPro" id="IPR037185">
    <property type="entry name" value="EmrE-like"/>
</dbReference>
<feature type="transmembrane region" description="Helical" evidence="6">
    <location>
        <begin position="137"/>
        <end position="157"/>
    </location>
</feature>
<feature type="transmembrane region" description="Helical" evidence="6">
    <location>
        <begin position="86"/>
        <end position="108"/>
    </location>
</feature>
<dbReference type="PANTHER" id="PTHR22911">
    <property type="entry name" value="ACYL-MALONYL CONDENSING ENZYME-RELATED"/>
    <property type="match status" value="1"/>
</dbReference>
<dbReference type="PANTHER" id="PTHR22911:SF6">
    <property type="entry name" value="SOLUTE CARRIER FAMILY 35 MEMBER G1"/>
    <property type="match status" value="1"/>
</dbReference>
<dbReference type="EMBL" id="RXMA01000017">
    <property type="protein sequence ID" value="RTR17862.1"/>
    <property type="molecule type" value="Genomic_DNA"/>
</dbReference>
<evidence type="ECO:0000256" key="6">
    <source>
        <dbReference type="SAM" id="Phobius"/>
    </source>
</evidence>
<dbReference type="RefSeq" id="WP_126617690.1">
    <property type="nucleotide sequence ID" value="NZ_JBHUCY010000015.1"/>
</dbReference>
<evidence type="ECO:0000256" key="1">
    <source>
        <dbReference type="ARBA" id="ARBA00004141"/>
    </source>
</evidence>
<name>A0A431VF71_9PROT</name>
<evidence type="ECO:0000256" key="2">
    <source>
        <dbReference type="ARBA" id="ARBA00009853"/>
    </source>
</evidence>
<comment type="subcellular location">
    <subcellularLocation>
        <location evidence="1">Membrane</location>
        <topology evidence="1">Multi-pass membrane protein</topology>
    </subcellularLocation>
</comment>